<gene>
    <name evidence="10" type="ORF">BXY41_102301</name>
</gene>
<proteinExistence type="inferred from homology"/>
<dbReference type="InterPro" id="IPR003838">
    <property type="entry name" value="ABC3_permease_C"/>
</dbReference>
<accession>A0A2S6HX79</accession>
<dbReference type="GO" id="GO:0005886">
    <property type="term" value="C:plasma membrane"/>
    <property type="evidence" value="ECO:0007669"/>
    <property type="project" value="UniProtKB-SubCell"/>
</dbReference>
<evidence type="ECO:0000259" key="8">
    <source>
        <dbReference type="Pfam" id="PF02687"/>
    </source>
</evidence>
<feature type="domain" description="ABC3 transporter permease C-terminal" evidence="8">
    <location>
        <begin position="277"/>
        <end position="401"/>
    </location>
</feature>
<dbReference type="PANTHER" id="PTHR30572:SF4">
    <property type="entry name" value="ABC TRANSPORTER PERMEASE YTRF"/>
    <property type="match status" value="1"/>
</dbReference>
<comment type="similarity">
    <text evidence="6">Belongs to the ABC-4 integral membrane protein family.</text>
</comment>
<dbReference type="InterPro" id="IPR025857">
    <property type="entry name" value="MacB_PCD"/>
</dbReference>
<evidence type="ECO:0000256" key="4">
    <source>
        <dbReference type="ARBA" id="ARBA00022989"/>
    </source>
</evidence>
<feature type="transmembrane region" description="Helical" evidence="7">
    <location>
        <begin position="270"/>
        <end position="291"/>
    </location>
</feature>
<dbReference type="Pfam" id="PF02687">
    <property type="entry name" value="FtsX"/>
    <property type="match status" value="2"/>
</dbReference>
<dbReference type="OrthoDB" id="9793166at2"/>
<feature type="transmembrane region" description="Helical" evidence="7">
    <location>
        <begin position="818"/>
        <end position="843"/>
    </location>
</feature>
<dbReference type="GO" id="GO:0022857">
    <property type="term" value="F:transmembrane transporter activity"/>
    <property type="evidence" value="ECO:0007669"/>
    <property type="project" value="TreeGrafter"/>
</dbReference>
<organism evidence="10 11">
    <name type="scientific">Lacrimispora xylanisolvens</name>
    <dbReference type="NCBI Taxonomy" id="384636"/>
    <lineage>
        <taxon>Bacteria</taxon>
        <taxon>Bacillati</taxon>
        <taxon>Bacillota</taxon>
        <taxon>Clostridia</taxon>
        <taxon>Lachnospirales</taxon>
        <taxon>Lachnospiraceae</taxon>
        <taxon>Lacrimispora</taxon>
    </lineage>
</organism>
<evidence type="ECO:0000256" key="2">
    <source>
        <dbReference type="ARBA" id="ARBA00022475"/>
    </source>
</evidence>
<feature type="transmembrane region" description="Helical" evidence="7">
    <location>
        <begin position="20"/>
        <end position="48"/>
    </location>
</feature>
<feature type="domain" description="MacB-like periplasmic core" evidence="9">
    <location>
        <begin position="19"/>
        <end position="238"/>
    </location>
</feature>
<dbReference type="InterPro" id="IPR050250">
    <property type="entry name" value="Macrolide_Exporter_MacB"/>
</dbReference>
<evidence type="ECO:0000259" key="9">
    <source>
        <dbReference type="Pfam" id="PF12704"/>
    </source>
</evidence>
<feature type="transmembrane region" description="Helical" evidence="7">
    <location>
        <begin position="447"/>
        <end position="467"/>
    </location>
</feature>
<keyword evidence="4 7" id="KW-1133">Transmembrane helix</keyword>
<evidence type="ECO:0000313" key="11">
    <source>
        <dbReference type="Proteomes" id="UP000237749"/>
    </source>
</evidence>
<keyword evidence="11" id="KW-1185">Reference proteome</keyword>
<evidence type="ECO:0000256" key="6">
    <source>
        <dbReference type="ARBA" id="ARBA00038076"/>
    </source>
</evidence>
<evidence type="ECO:0000256" key="3">
    <source>
        <dbReference type="ARBA" id="ARBA00022692"/>
    </source>
</evidence>
<evidence type="ECO:0000256" key="1">
    <source>
        <dbReference type="ARBA" id="ARBA00004651"/>
    </source>
</evidence>
<reference evidence="10 11" key="1">
    <citation type="submission" date="2018-02" db="EMBL/GenBank/DDBJ databases">
        <title>Genomic Encyclopedia of Archaeal and Bacterial Type Strains, Phase II (KMG-II): from individual species to whole genera.</title>
        <authorList>
            <person name="Goeker M."/>
        </authorList>
    </citation>
    <scope>NUCLEOTIDE SEQUENCE [LARGE SCALE GENOMIC DNA]</scope>
    <source>
        <strain evidence="10 11">DSM 3808</strain>
    </source>
</reference>
<comment type="subcellular location">
    <subcellularLocation>
        <location evidence="1">Cell membrane</location>
        <topology evidence="1">Multi-pass membrane protein</topology>
    </subcellularLocation>
</comment>
<evidence type="ECO:0000313" key="10">
    <source>
        <dbReference type="EMBL" id="PPK82611.1"/>
    </source>
</evidence>
<dbReference type="AlphaFoldDB" id="A0A2S6HX79"/>
<evidence type="ECO:0000256" key="7">
    <source>
        <dbReference type="SAM" id="Phobius"/>
    </source>
</evidence>
<feature type="transmembrane region" description="Helical" evidence="7">
    <location>
        <begin position="780"/>
        <end position="803"/>
    </location>
</feature>
<comment type="caution">
    <text evidence="10">The sequence shown here is derived from an EMBL/GenBank/DDBJ whole genome shotgun (WGS) entry which is preliminary data.</text>
</comment>
<dbReference type="Proteomes" id="UP000237749">
    <property type="component" value="Unassembled WGS sequence"/>
</dbReference>
<keyword evidence="2" id="KW-1003">Cell membrane</keyword>
<feature type="transmembrane region" description="Helical" evidence="7">
    <location>
        <begin position="727"/>
        <end position="748"/>
    </location>
</feature>
<dbReference type="PANTHER" id="PTHR30572">
    <property type="entry name" value="MEMBRANE COMPONENT OF TRANSPORTER-RELATED"/>
    <property type="match status" value="1"/>
</dbReference>
<feature type="transmembrane region" description="Helical" evidence="7">
    <location>
        <begin position="369"/>
        <end position="392"/>
    </location>
</feature>
<dbReference type="Pfam" id="PF12704">
    <property type="entry name" value="MacB_PCD"/>
    <property type="match status" value="1"/>
</dbReference>
<evidence type="ECO:0000256" key="5">
    <source>
        <dbReference type="ARBA" id="ARBA00023136"/>
    </source>
</evidence>
<name>A0A2S6HX79_9FIRM</name>
<dbReference type="RefSeq" id="WP_104435248.1">
    <property type="nucleotide sequence ID" value="NZ_PTJA01000002.1"/>
</dbReference>
<sequence length="860" mass="95898">MNILNKATLQSMKKNRTRTIVTIIGVVLSTAMITGVAAFSTSLLHFLIRGSIVKYGNWHVEFSDVDSTFIQERADDKEISGIATVENMGYAVLEGAKSPEKPYLFIAGFSDQAFHTLPINLISGRLPENSGEVLVPAHVAEKGGVRFRVGDTISLEIGDRVDGNRNLSQHIPYHSGTGGETLVSRSKKTYRVVGICQRPGFEEHSAPGYTLITKADGKENTDRFSLFVTLKNPRQVKAYVSDKAGKQDYLLNDYVLRFIGISENRLINTLLYTVGGILIAIIMTGSVLLIYNSFQISLNERTHQFGIFASVGATEKQLRNSVLFEGFCIGAIGIPIGILAGIGSIGLILPIVAGKFNNILYSTVPLTLWVSAASIAASAAVSLITILISAYIPARKAAGTSVMENILQTNEVKIHSKDVKISKLSRRIYGLEGTLALKNFKRNKRRYQSIVLSLVLSVVLFVSGNAFGSTLKRLLQQFKVDIDYDILFDVQDMNDSEMLPLYNRLKTADGVYESTYQVICPYSCTIRAGDLSDQYRQYKGYTNPDEMVHIPLDLQFIADSDYLDFIRQSGLSEEEYTGPNGKMIAIAKQRNVRTDQPDEVYDLFPNRSMILSITPGTEGNQKTEQKLDIDTTFVDTYPIDPPPKQSSQSQKDFCVFMVIAPYSLKEKFIIPDSPLAIGMNFQSKTPSQSAAEMETIIQSEGITSQYHLYNAHEILEQFHSLTFVTDVFTYVFVIMISLIAIANVFNTISTNIRLRRRELAMLRSIGMSEWSFNKMMVFECIFYGIQALLLGLPMAGILSWLIYKGFVIAERTENFKFLFPFASMVISAFSVLFIVFLTMLYAIGKIKKENIIDALRNDMT</sequence>
<protein>
    <submittedName>
        <fullName evidence="10">Putative ABC transport system permease protein</fullName>
    </submittedName>
</protein>
<feature type="transmembrane region" description="Helical" evidence="7">
    <location>
        <begin position="326"/>
        <end position="349"/>
    </location>
</feature>
<keyword evidence="3 7" id="KW-0812">Transmembrane</keyword>
<feature type="domain" description="ABC3 transporter permease C-terminal" evidence="8">
    <location>
        <begin position="731"/>
        <end position="851"/>
    </location>
</feature>
<dbReference type="EMBL" id="PTJA01000002">
    <property type="protein sequence ID" value="PPK82611.1"/>
    <property type="molecule type" value="Genomic_DNA"/>
</dbReference>
<keyword evidence="5 7" id="KW-0472">Membrane</keyword>